<dbReference type="Pfam" id="PF07992">
    <property type="entry name" value="Pyr_redox_2"/>
    <property type="match status" value="1"/>
</dbReference>
<dbReference type="InterPro" id="IPR036188">
    <property type="entry name" value="FAD/NAD-bd_sf"/>
</dbReference>
<dbReference type="InterPro" id="IPR023753">
    <property type="entry name" value="FAD/NAD-binding_dom"/>
</dbReference>
<dbReference type="SUPFAM" id="SSF51905">
    <property type="entry name" value="FAD/NAD(P)-binding domain"/>
    <property type="match status" value="2"/>
</dbReference>
<evidence type="ECO:0000313" key="2">
    <source>
        <dbReference type="EMBL" id="RLK52573.1"/>
    </source>
</evidence>
<organism evidence="2 3">
    <name type="scientific">Microbacterium telephonicum</name>
    <dbReference type="NCBI Taxonomy" id="1714841"/>
    <lineage>
        <taxon>Bacteria</taxon>
        <taxon>Bacillati</taxon>
        <taxon>Actinomycetota</taxon>
        <taxon>Actinomycetes</taxon>
        <taxon>Micrococcales</taxon>
        <taxon>Microbacteriaceae</taxon>
        <taxon>Microbacterium</taxon>
    </lineage>
</organism>
<evidence type="ECO:0000259" key="1">
    <source>
        <dbReference type="Pfam" id="PF07992"/>
    </source>
</evidence>
<dbReference type="RefSeq" id="WP_121057867.1">
    <property type="nucleotide sequence ID" value="NZ_RCDB01000001.1"/>
</dbReference>
<reference evidence="2 3" key="1">
    <citation type="journal article" date="2015" name="Stand. Genomic Sci.">
        <title>Genomic Encyclopedia of Bacterial and Archaeal Type Strains, Phase III: the genomes of soil and plant-associated and newly described type strains.</title>
        <authorList>
            <person name="Whitman W.B."/>
            <person name="Woyke T."/>
            <person name="Klenk H.P."/>
            <person name="Zhou Y."/>
            <person name="Lilburn T.G."/>
            <person name="Beck B.J."/>
            <person name="De Vos P."/>
            <person name="Vandamme P."/>
            <person name="Eisen J.A."/>
            <person name="Garrity G."/>
            <person name="Hugenholtz P."/>
            <person name="Kyrpides N.C."/>
        </authorList>
    </citation>
    <scope>NUCLEOTIDE SEQUENCE [LARGE SCALE GENOMIC DNA]</scope>
    <source>
        <strain evidence="2 3">S2T63</strain>
    </source>
</reference>
<dbReference type="GO" id="GO:0071949">
    <property type="term" value="F:FAD binding"/>
    <property type="evidence" value="ECO:0007669"/>
    <property type="project" value="TreeGrafter"/>
</dbReference>
<accession>A0A498CAP7</accession>
<dbReference type="InterPro" id="IPR015904">
    <property type="entry name" value="Sulphide_quinone_reductase"/>
</dbReference>
<comment type="caution">
    <text evidence="2">The sequence shown here is derived from an EMBL/GenBank/DDBJ whole genome shotgun (WGS) entry which is preliminary data.</text>
</comment>
<dbReference type="OrthoDB" id="9802771at2"/>
<dbReference type="PRINTS" id="PR00420">
    <property type="entry name" value="RNGMNOXGNASE"/>
</dbReference>
<protein>
    <submittedName>
        <fullName evidence="2">Sulfide:quinone oxidoreductase</fullName>
    </submittedName>
</protein>
<dbReference type="EMBL" id="RCDB01000001">
    <property type="protein sequence ID" value="RLK52573.1"/>
    <property type="molecule type" value="Genomic_DNA"/>
</dbReference>
<gene>
    <name evidence="2" type="ORF">C7474_0522</name>
</gene>
<dbReference type="GO" id="GO:0070224">
    <property type="term" value="F:sulfide:quinone oxidoreductase activity"/>
    <property type="evidence" value="ECO:0007669"/>
    <property type="project" value="TreeGrafter"/>
</dbReference>
<proteinExistence type="predicted"/>
<dbReference type="PANTHER" id="PTHR10632:SF2">
    <property type="entry name" value="SULFIDE:QUINONE OXIDOREDUCTASE, MITOCHONDRIAL"/>
    <property type="match status" value="1"/>
</dbReference>
<dbReference type="Proteomes" id="UP000273158">
    <property type="component" value="Unassembled WGS sequence"/>
</dbReference>
<dbReference type="AlphaFoldDB" id="A0A498CAP7"/>
<feature type="domain" description="FAD/NAD(P)-binding" evidence="1">
    <location>
        <begin position="8"/>
        <end position="123"/>
    </location>
</feature>
<name>A0A498CAP7_9MICO</name>
<evidence type="ECO:0000313" key="3">
    <source>
        <dbReference type="Proteomes" id="UP000273158"/>
    </source>
</evidence>
<dbReference type="GO" id="GO:0070221">
    <property type="term" value="P:sulfide oxidation, using sulfide:quinone oxidoreductase"/>
    <property type="evidence" value="ECO:0007669"/>
    <property type="project" value="TreeGrafter"/>
</dbReference>
<keyword evidence="3" id="KW-1185">Reference proteome</keyword>
<dbReference type="Gene3D" id="3.50.50.60">
    <property type="entry name" value="FAD/NAD(P)-binding domain"/>
    <property type="match status" value="2"/>
</dbReference>
<sequence length="399" mass="43462">MTEVRDHQVVVIGGGNGGISVAARLRRRGVDDIAVIEPRDRHVYQPLLSHVAGGVARLSETVRDQADVIPPGVTWIHDAVTAIDPESSTVQLGDGGRVRYGQLIVSPGIHHEWDAVPGAREARASGRVASHYDPAGAAALSPMLRDLRSGTVVFTQPDEPSSCPGAAQKPMYLACDYWRAHGVRDGIRVLFVTAKDSPSGMAHIDAELSRVIERYGIEVRYGSRVRAVDSTAGTLEIEGPHGSETVAFDVADIVPPQSAPPWLRNTGLAAHDDPGGFVEVDPRTLRHARYANVWSLGDAAGTRNAKSGGALRKQTYVVAENVAAAVRGEAPAQEYDGYTVCPYTVSRRSVVWAEFDEAGRPKPTIPFWRGMYRESRLSWVFDRHILPWVYWNLILTGRV</sequence>
<dbReference type="PANTHER" id="PTHR10632">
    <property type="entry name" value="SULFIDE:QUINONE OXIDOREDUCTASE"/>
    <property type="match status" value="1"/>
</dbReference>